<keyword evidence="2" id="KW-1185">Reference proteome</keyword>
<dbReference type="InterPro" id="IPR006279">
    <property type="entry name" value="SoxD"/>
</dbReference>
<accession>A0A2T0N8W5</accession>
<dbReference type="EMBL" id="PVNG01000002">
    <property type="protein sequence ID" value="PRX69228.1"/>
    <property type="molecule type" value="Genomic_DNA"/>
</dbReference>
<comment type="caution">
    <text evidence="1">The sequence shown here is derived from an EMBL/GenBank/DDBJ whole genome shotgun (WGS) entry which is preliminary data.</text>
</comment>
<dbReference type="InterPro" id="IPR038561">
    <property type="entry name" value="SoxD_sf"/>
</dbReference>
<organism evidence="1 2">
    <name type="scientific">Nonomuraea fuscirosea</name>
    <dbReference type="NCBI Taxonomy" id="1291556"/>
    <lineage>
        <taxon>Bacteria</taxon>
        <taxon>Bacillati</taxon>
        <taxon>Actinomycetota</taxon>
        <taxon>Actinomycetes</taxon>
        <taxon>Streptosporangiales</taxon>
        <taxon>Streptosporangiaceae</taxon>
        <taxon>Nonomuraea</taxon>
    </lineage>
</organism>
<name>A0A2T0N8W5_9ACTN</name>
<evidence type="ECO:0000313" key="2">
    <source>
        <dbReference type="Proteomes" id="UP000238312"/>
    </source>
</evidence>
<dbReference type="GO" id="GO:0008115">
    <property type="term" value="F:sarcosine oxidase activity"/>
    <property type="evidence" value="ECO:0007669"/>
    <property type="project" value="InterPro"/>
</dbReference>
<gene>
    <name evidence="1" type="ORF">B0I32_102285</name>
</gene>
<evidence type="ECO:0000313" key="1">
    <source>
        <dbReference type="EMBL" id="PRX69228.1"/>
    </source>
</evidence>
<dbReference type="OrthoDB" id="7159274at2"/>
<protein>
    <submittedName>
        <fullName evidence="1">Sarcosine oxidase subunit delta</fullName>
    </submittedName>
</protein>
<proteinExistence type="predicted"/>
<dbReference type="GO" id="GO:0046653">
    <property type="term" value="P:tetrahydrofolate metabolic process"/>
    <property type="evidence" value="ECO:0007669"/>
    <property type="project" value="InterPro"/>
</dbReference>
<dbReference type="Proteomes" id="UP000238312">
    <property type="component" value="Unassembled WGS sequence"/>
</dbReference>
<sequence length="80" mass="9544">MLLIDCPHCGPRDENEYHYGGQAGIPYPLGETTDEEWAAFVFLRDNPKGWFRERWFHAHGCRTWFDVERHTVTHEVRKAR</sequence>
<dbReference type="AlphaFoldDB" id="A0A2T0N8W5"/>
<dbReference type="RefSeq" id="WP_106235359.1">
    <property type="nucleotide sequence ID" value="NZ_JBFAIB010000024.1"/>
</dbReference>
<reference evidence="1 2" key="1">
    <citation type="submission" date="2018-03" db="EMBL/GenBank/DDBJ databases">
        <title>Genomic Encyclopedia of Type Strains, Phase III (KMG-III): the genomes of soil and plant-associated and newly described type strains.</title>
        <authorList>
            <person name="Whitman W."/>
        </authorList>
    </citation>
    <scope>NUCLEOTIDE SEQUENCE [LARGE SCALE GENOMIC DNA]</scope>
    <source>
        <strain evidence="1 2">CGMCC 4.7104</strain>
    </source>
</reference>
<dbReference type="Pfam" id="PF04267">
    <property type="entry name" value="SoxD"/>
    <property type="match status" value="1"/>
</dbReference>
<dbReference type="Gene3D" id="3.30.2270.10">
    <property type="entry name" value="Folate-binding superfamily"/>
    <property type="match status" value="1"/>
</dbReference>